<sequence>MEQQQSTRLKKPSPATASWSRASTRLGLRLKPPRPTISAPIGPVRTSRGEDFSRSETLTIVSEIQDCAAPRPVPPLTSNLPIPTKPNRKIPTSLSTQSLTSKPTVAQSKVTATIGIYAPVKKVSINKLREASSIGLGSRPAHVTTRLPKSSTTSVLFNPDASIQDENLPPTRDNSAKPSTTTLPGVSTPRSRTMTVLQELKSSITGPSAQPKETPSIPRNLPSQAPRTVLIPPRVLQICTFPLLKAQSLRHLLLATPAGPRRSRMLTNQ</sequence>
<feature type="region of interest" description="Disordered" evidence="1">
    <location>
        <begin position="1"/>
        <end position="53"/>
    </location>
</feature>
<feature type="compositionally biased region" description="Polar residues" evidence="1">
    <location>
        <begin position="172"/>
        <end position="189"/>
    </location>
</feature>
<protein>
    <submittedName>
        <fullName evidence="2">Uncharacterized protein</fullName>
    </submittedName>
</protein>
<feature type="compositionally biased region" description="Polar residues" evidence="1">
    <location>
        <begin position="203"/>
        <end position="213"/>
    </location>
</feature>
<evidence type="ECO:0000313" key="3">
    <source>
        <dbReference type="Proteomes" id="UP000616885"/>
    </source>
</evidence>
<feature type="region of interest" description="Disordered" evidence="1">
    <location>
        <begin position="203"/>
        <end position="225"/>
    </location>
</feature>
<name>A0A8H7NFG3_BIOOC</name>
<dbReference type="AlphaFoldDB" id="A0A8H7NFG3"/>
<evidence type="ECO:0000256" key="1">
    <source>
        <dbReference type="SAM" id="MobiDB-lite"/>
    </source>
</evidence>
<organism evidence="2 3">
    <name type="scientific">Bionectria ochroleuca</name>
    <name type="common">Gliocladium roseum</name>
    <dbReference type="NCBI Taxonomy" id="29856"/>
    <lineage>
        <taxon>Eukaryota</taxon>
        <taxon>Fungi</taxon>
        <taxon>Dikarya</taxon>
        <taxon>Ascomycota</taxon>
        <taxon>Pezizomycotina</taxon>
        <taxon>Sordariomycetes</taxon>
        <taxon>Hypocreomycetidae</taxon>
        <taxon>Hypocreales</taxon>
        <taxon>Bionectriaceae</taxon>
        <taxon>Clonostachys</taxon>
    </lineage>
</organism>
<feature type="region of interest" description="Disordered" evidence="1">
    <location>
        <begin position="69"/>
        <end position="98"/>
    </location>
</feature>
<dbReference type="Proteomes" id="UP000616885">
    <property type="component" value="Unassembled WGS sequence"/>
</dbReference>
<comment type="caution">
    <text evidence="2">The sequence shown here is derived from an EMBL/GenBank/DDBJ whole genome shotgun (WGS) entry which is preliminary data.</text>
</comment>
<dbReference type="EMBL" id="JADCTT010000003">
    <property type="protein sequence ID" value="KAF9754898.1"/>
    <property type="molecule type" value="Genomic_DNA"/>
</dbReference>
<feature type="compositionally biased region" description="Polar residues" evidence="1">
    <location>
        <begin position="147"/>
        <end position="156"/>
    </location>
</feature>
<feature type="region of interest" description="Disordered" evidence="1">
    <location>
        <begin position="139"/>
        <end position="189"/>
    </location>
</feature>
<evidence type="ECO:0000313" key="2">
    <source>
        <dbReference type="EMBL" id="KAF9754898.1"/>
    </source>
</evidence>
<reference evidence="2" key="1">
    <citation type="submission" date="2020-10" db="EMBL/GenBank/DDBJ databases">
        <title>High-Quality Genome Resource of Clonostachys rosea strain S41 by Oxford Nanopore Long-Read Sequencing.</title>
        <authorList>
            <person name="Wang H."/>
        </authorList>
    </citation>
    <scope>NUCLEOTIDE SEQUENCE</scope>
    <source>
        <strain evidence="2">S41</strain>
    </source>
</reference>
<gene>
    <name evidence="2" type="ORF">IM811_010339</name>
</gene>
<proteinExistence type="predicted"/>
<accession>A0A8H7NFG3</accession>